<dbReference type="EMBL" id="QTJV01000008">
    <property type="protein sequence ID" value="RFM32873.1"/>
    <property type="molecule type" value="Genomic_DNA"/>
</dbReference>
<protein>
    <submittedName>
        <fullName evidence="3">Nuclear transport factor 2 family protein</fullName>
    </submittedName>
</protein>
<keyword evidence="4" id="KW-1185">Reference proteome</keyword>
<evidence type="ECO:0000259" key="2">
    <source>
        <dbReference type="Pfam" id="PF14534"/>
    </source>
</evidence>
<feature type="domain" description="DUF4440" evidence="2">
    <location>
        <begin position="31"/>
        <end position="135"/>
    </location>
</feature>
<gene>
    <name evidence="3" type="ORF">DXN04_20735</name>
</gene>
<dbReference type="OrthoDB" id="5383110at2"/>
<evidence type="ECO:0000256" key="1">
    <source>
        <dbReference type="SAM" id="SignalP"/>
    </source>
</evidence>
<dbReference type="InterPro" id="IPR027843">
    <property type="entry name" value="DUF4440"/>
</dbReference>
<dbReference type="AlphaFoldDB" id="A0A3E1NY71"/>
<evidence type="ECO:0000313" key="4">
    <source>
        <dbReference type="Proteomes" id="UP000261174"/>
    </source>
</evidence>
<dbReference type="InterPro" id="IPR032710">
    <property type="entry name" value="NTF2-like_dom_sf"/>
</dbReference>
<proteinExistence type="predicted"/>
<keyword evidence="1" id="KW-0732">Signal</keyword>
<feature type="signal peptide" evidence="1">
    <location>
        <begin position="1"/>
        <end position="23"/>
    </location>
</feature>
<dbReference type="Proteomes" id="UP000261174">
    <property type="component" value="Unassembled WGS sequence"/>
</dbReference>
<evidence type="ECO:0000313" key="3">
    <source>
        <dbReference type="EMBL" id="RFM32873.1"/>
    </source>
</evidence>
<dbReference type="RefSeq" id="WP_116855310.1">
    <property type="nucleotide sequence ID" value="NZ_QTJV01000008.1"/>
</dbReference>
<dbReference type="SUPFAM" id="SSF54427">
    <property type="entry name" value="NTF2-like"/>
    <property type="match status" value="1"/>
</dbReference>
<name>A0A3E1NY71_9BACT</name>
<feature type="chain" id="PRO_5017562825" evidence="1">
    <location>
        <begin position="24"/>
        <end position="148"/>
    </location>
</feature>
<accession>A0A3E1NY71</accession>
<dbReference type="Gene3D" id="3.10.450.50">
    <property type="match status" value="1"/>
</dbReference>
<reference evidence="3 4" key="1">
    <citation type="submission" date="2018-08" db="EMBL/GenBank/DDBJ databases">
        <title>Chitinophaga sp. K20C18050901, a novel bacterium isolated from forest soil.</title>
        <authorList>
            <person name="Wang C."/>
        </authorList>
    </citation>
    <scope>NUCLEOTIDE SEQUENCE [LARGE SCALE GENOMIC DNA]</scope>
    <source>
        <strain evidence="3 4">K20C18050901</strain>
    </source>
</reference>
<organism evidence="3 4">
    <name type="scientific">Chitinophaga silvisoli</name>
    <dbReference type="NCBI Taxonomy" id="2291814"/>
    <lineage>
        <taxon>Bacteria</taxon>
        <taxon>Pseudomonadati</taxon>
        <taxon>Bacteroidota</taxon>
        <taxon>Chitinophagia</taxon>
        <taxon>Chitinophagales</taxon>
        <taxon>Chitinophagaceae</taxon>
        <taxon>Chitinophaga</taxon>
    </lineage>
</organism>
<comment type="caution">
    <text evidence="3">The sequence shown here is derived from an EMBL/GenBank/DDBJ whole genome shotgun (WGS) entry which is preliminary data.</text>
</comment>
<sequence>MKTKLYCLLVFFCCITMLTFAQSKDEKAVATQVESLRKAMVDADKATLEKLTDAKLTYGHSGGKIEDKSTFVENIVSGHSDFLSIDLTDQTIVISGNTAIVRHNLAAATNDNGKPGNVHLHILLVWVKEGSQWKLIARQAVKQPVANS</sequence>
<dbReference type="Pfam" id="PF14534">
    <property type="entry name" value="DUF4440"/>
    <property type="match status" value="1"/>
</dbReference>